<dbReference type="AlphaFoldDB" id="A0A2G0Q622"/>
<evidence type="ECO:0000313" key="2">
    <source>
        <dbReference type="Proteomes" id="UP000225433"/>
    </source>
</evidence>
<evidence type="ECO:0000313" key="1">
    <source>
        <dbReference type="EMBL" id="PHM54653.1"/>
    </source>
</evidence>
<protein>
    <submittedName>
        <fullName evidence="1">Uncharacterized protein</fullName>
    </submittedName>
</protein>
<proteinExistence type="predicted"/>
<gene>
    <name evidence="1" type="ORF">Xhom_02603</name>
</gene>
<organism evidence="1 2">
    <name type="scientific">Xenorhabdus hominickii</name>
    <dbReference type="NCBI Taxonomy" id="351679"/>
    <lineage>
        <taxon>Bacteria</taxon>
        <taxon>Pseudomonadati</taxon>
        <taxon>Pseudomonadota</taxon>
        <taxon>Gammaproteobacteria</taxon>
        <taxon>Enterobacterales</taxon>
        <taxon>Morganellaceae</taxon>
        <taxon>Xenorhabdus</taxon>
    </lineage>
</organism>
<dbReference type="Proteomes" id="UP000225433">
    <property type="component" value="Unassembled WGS sequence"/>
</dbReference>
<reference evidence="1 2" key="1">
    <citation type="journal article" date="2017" name="Nat. Microbiol.">
        <title>Natural product diversity associated with the nematode symbionts Photorhabdus and Xenorhabdus.</title>
        <authorList>
            <person name="Tobias N.J."/>
            <person name="Wolff H."/>
            <person name="Djahanschiri B."/>
            <person name="Grundmann F."/>
            <person name="Kronenwerth M."/>
            <person name="Shi Y.M."/>
            <person name="Simonyi S."/>
            <person name="Grun P."/>
            <person name="Shapiro-Ilan D."/>
            <person name="Pidot S.J."/>
            <person name="Stinear T.P."/>
            <person name="Ebersberger I."/>
            <person name="Bode H.B."/>
        </authorList>
    </citation>
    <scope>NUCLEOTIDE SEQUENCE [LARGE SCALE GENOMIC DNA]</scope>
    <source>
        <strain evidence="1 2">DSM 17903</strain>
    </source>
</reference>
<comment type="caution">
    <text evidence="1">The sequence shown here is derived from an EMBL/GenBank/DDBJ whole genome shotgun (WGS) entry which is preliminary data.</text>
</comment>
<dbReference type="EMBL" id="NJAI01000004">
    <property type="protein sequence ID" value="PHM54653.1"/>
    <property type="molecule type" value="Genomic_DNA"/>
</dbReference>
<sequence>MLLQKGQVITVTGKASLAGLSVGCQFYRLIGSDEWRRNPLRSER</sequence>
<name>A0A2G0Q622_XENHO</name>
<dbReference type="RefSeq" id="WP_257784754.1">
    <property type="nucleotide sequence ID" value="NZ_CAWNQJ010000068.1"/>
</dbReference>
<accession>A0A2G0Q622</accession>